<keyword evidence="3" id="KW-1185">Reference proteome</keyword>
<feature type="transmembrane region" description="Helical" evidence="1">
    <location>
        <begin position="20"/>
        <end position="38"/>
    </location>
</feature>
<evidence type="ECO:0000256" key="1">
    <source>
        <dbReference type="SAM" id="Phobius"/>
    </source>
</evidence>
<dbReference type="Proteomes" id="UP000199249">
    <property type="component" value="Unassembled WGS sequence"/>
</dbReference>
<evidence type="ECO:0000313" key="3">
    <source>
        <dbReference type="Proteomes" id="UP000199249"/>
    </source>
</evidence>
<sequence length="43" mass="4680">MKDCCEPAAGPPPRGPLRRLLTGLLYAVLAAALGFVLWQQWQA</sequence>
<name>A0A1H3N6N8_9BACT</name>
<reference evidence="3" key="1">
    <citation type="submission" date="2016-10" db="EMBL/GenBank/DDBJ databases">
        <authorList>
            <person name="Varghese N."/>
            <person name="Submissions S."/>
        </authorList>
    </citation>
    <scope>NUCLEOTIDE SEQUENCE [LARGE SCALE GENOMIC DNA]</scope>
    <source>
        <strain evidence="3">CGMCC 1.8975</strain>
    </source>
</reference>
<proteinExistence type="predicted"/>
<accession>A0A1H3N6N8</accession>
<dbReference type="EMBL" id="FNOV01000015">
    <property type="protein sequence ID" value="SDY84403.1"/>
    <property type="molecule type" value="Genomic_DNA"/>
</dbReference>
<keyword evidence="1" id="KW-1133">Transmembrane helix</keyword>
<organism evidence="2 3">
    <name type="scientific">Hymenobacter psychrophilus</name>
    <dbReference type="NCBI Taxonomy" id="651662"/>
    <lineage>
        <taxon>Bacteria</taxon>
        <taxon>Pseudomonadati</taxon>
        <taxon>Bacteroidota</taxon>
        <taxon>Cytophagia</taxon>
        <taxon>Cytophagales</taxon>
        <taxon>Hymenobacteraceae</taxon>
        <taxon>Hymenobacter</taxon>
    </lineage>
</organism>
<protein>
    <submittedName>
        <fullName evidence="2">Uncharacterized protein</fullName>
    </submittedName>
</protein>
<gene>
    <name evidence="2" type="ORF">SAMN04488069_11558</name>
</gene>
<evidence type="ECO:0000313" key="2">
    <source>
        <dbReference type="EMBL" id="SDY84403.1"/>
    </source>
</evidence>
<dbReference type="STRING" id="651662.SAMN04488069_11558"/>
<dbReference type="RefSeq" id="WP_262490459.1">
    <property type="nucleotide sequence ID" value="NZ_FNOV01000015.1"/>
</dbReference>
<dbReference type="AlphaFoldDB" id="A0A1H3N6N8"/>
<keyword evidence="1" id="KW-0812">Transmembrane</keyword>
<keyword evidence="1" id="KW-0472">Membrane</keyword>